<reference evidence="2 3" key="1">
    <citation type="submission" date="2015-06" db="EMBL/GenBank/DDBJ databases">
        <title>Survival trade-offs in plant roots during colonization by closely related pathogenic and mutualistic fungi.</title>
        <authorList>
            <person name="Hacquard S."/>
            <person name="Kracher B."/>
            <person name="Hiruma K."/>
            <person name="Weinman A."/>
            <person name="Muench P."/>
            <person name="Garrido Oter R."/>
            <person name="Ver Loren van Themaat E."/>
            <person name="Dallerey J.-F."/>
            <person name="Damm U."/>
            <person name="Henrissat B."/>
            <person name="Lespinet O."/>
            <person name="Thon M."/>
            <person name="Kemen E."/>
            <person name="McHardy A.C."/>
            <person name="Schulze-Lefert P."/>
            <person name="O'Connell R.J."/>
        </authorList>
    </citation>
    <scope>NUCLEOTIDE SEQUENCE [LARGE SCALE GENOMIC DNA]</scope>
    <source>
        <strain evidence="2 3">0861</strain>
    </source>
</reference>
<organism evidence="2 3">
    <name type="scientific">Colletotrichum tofieldiae</name>
    <dbReference type="NCBI Taxonomy" id="708197"/>
    <lineage>
        <taxon>Eukaryota</taxon>
        <taxon>Fungi</taxon>
        <taxon>Dikarya</taxon>
        <taxon>Ascomycota</taxon>
        <taxon>Pezizomycotina</taxon>
        <taxon>Sordariomycetes</taxon>
        <taxon>Hypocreomycetidae</taxon>
        <taxon>Glomerellales</taxon>
        <taxon>Glomerellaceae</taxon>
        <taxon>Colletotrichum</taxon>
        <taxon>Colletotrichum spaethianum species complex</taxon>
    </lineage>
</organism>
<feature type="region of interest" description="Disordered" evidence="1">
    <location>
        <begin position="182"/>
        <end position="232"/>
    </location>
</feature>
<evidence type="ECO:0000256" key="1">
    <source>
        <dbReference type="SAM" id="MobiDB-lite"/>
    </source>
</evidence>
<dbReference type="STRING" id="708197.A0A161VSC2"/>
<name>A0A161VSC2_9PEZI</name>
<keyword evidence="3" id="KW-1185">Reference proteome</keyword>
<accession>A0A161VSC2</accession>
<protein>
    <submittedName>
        <fullName evidence="2">Uncharacterized protein</fullName>
    </submittedName>
</protein>
<feature type="non-terminal residue" evidence="2">
    <location>
        <position position="1"/>
    </location>
</feature>
<gene>
    <name evidence="2" type="ORF">CT0861_01801</name>
</gene>
<proteinExistence type="predicted"/>
<feature type="compositionally biased region" description="Basic and acidic residues" evidence="1">
    <location>
        <begin position="205"/>
        <end position="224"/>
    </location>
</feature>
<comment type="caution">
    <text evidence="2">The sequence shown here is derived from an EMBL/GenBank/DDBJ whole genome shotgun (WGS) entry which is preliminary data.</text>
</comment>
<sequence>LAQLRADSSHVKTMADHIVQRDADQVARKARELKTVESIPEADARKVLLFLCSEDEGVRSKVLDIYQHVPKTDVCTQCEKDFDPDNNPPNACCYHPGDFELDEDLEFWDSVDDFDDPNPHYERDSDANRKDIPEGFRWSCCERVGDVEGCEKGRHEGREATAAEATTFSLSLAVAEIKARLSKSDGNASKDPEVEVLGEQSCSKRKAEEELSDGDAAKAKKGADGYRLGIFD</sequence>
<dbReference type="PANTHER" id="PTHR38167:SF1">
    <property type="entry name" value="C2H2-TYPE DOMAIN-CONTAINING PROTEIN"/>
    <property type="match status" value="1"/>
</dbReference>
<dbReference type="Proteomes" id="UP000076552">
    <property type="component" value="Unassembled WGS sequence"/>
</dbReference>
<feature type="compositionally biased region" description="Basic and acidic residues" evidence="1">
    <location>
        <begin position="182"/>
        <end position="193"/>
    </location>
</feature>
<dbReference type="AlphaFoldDB" id="A0A161VSC2"/>
<evidence type="ECO:0000313" key="3">
    <source>
        <dbReference type="Proteomes" id="UP000076552"/>
    </source>
</evidence>
<evidence type="ECO:0000313" key="2">
    <source>
        <dbReference type="EMBL" id="KZL74155.1"/>
    </source>
</evidence>
<dbReference type="EMBL" id="LFIV01000035">
    <property type="protein sequence ID" value="KZL74155.1"/>
    <property type="molecule type" value="Genomic_DNA"/>
</dbReference>
<dbReference type="PANTHER" id="PTHR38167">
    <property type="entry name" value="C2H2-TYPE DOMAIN-CONTAINING PROTEIN"/>
    <property type="match status" value="1"/>
</dbReference>